<dbReference type="RefSeq" id="WP_005717931.1">
    <property type="nucleotide sequence ID" value="NZ_AP025519.1"/>
</dbReference>
<accession>A0A9X3ZLD3</accession>
<comment type="caution">
    <text evidence="1">The sequence shown here is derived from an EMBL/GenBank/DDBJ whole genome shotgun (WGS) entry which is preliminary data.</text>
</comment>
<proteinExistence type="predicted"/>
<organism evidence="1 3">
    <name type="scientific">Pasteurella multocida</name>
    <dbReference type="NCBI Taxonomy" id="747"/>
    <lineage>
        <taxon>Bacteria</taxon>
        <taxon>Pseudomonadati</taxon>
        <taxon>Pseudomonadota</taxon>
        <taxon>Gammaproteobacteria</taxon>
        <taxon>Pasteurellales</taxon>
        <taxon>Pasteurellaceae</taxon>
        <taxon>Pasteurella</taxon>
    </lineage>
</organism>
<evidence type="ECO:0000313" key="1">
    <source>
        <dbReference type="EMBL" id="MDA5623253.1"/>
    </source>
</evidence>
<protein>
    <submittedName>
        <fullName evidence="1">Uncharacterized protein</fullName>
    </submittedName>
</protein>
<dbReference type="AlphaFoldDB" id="A0A9X3ZLD3"/>
<reference evidence="2" key="2">
    <citation type="submission" date="2022-07" db="EMBL/GenBank/DDBJ databases">
        <title>Sequence of Pasteurella multocoda 17BRD-035.</title>
        <authorList>
            <person name="Roy Chowdhury P."/>
            <person name="Alhamami T."/>
            <person name="Trott D.J."/>
            <person name="Djordvevic S.P."/>
        </authorList>
    </citation>
    <scope>NUCLEOTIDE SEQUENCE</scope>
    <source>
        <strain evidence="2">17BRD-035</strain>
    </source>
</reference>
<reference evidence="1" key="1">
    <citation type="submission" date="2022-07" db="EMBL/GenBank/DDBJ databases">
        <title>Genome-based characterization of novel serogroup A variants of Pasteurella multocida.</title>
        <authorList>
            <person name="Prajapati A."/>
            <person name="Yogisharadhya R."/>
            <person name="Mohanty N."/>
            <person name="Chanda M."/>
            <person name="Mendem S.K."/>
            <person name="Siddaramappa S."/>
            <person name="Shivachandra S.B."/>
        </authorList>
    </citation>
    <scope>NUCLEOTIDE SEQUENCE</scope>
    <source>
        <strain evidence="1">NIVEDIPm19</strain>
    </source>
</reference>
<sequence length="53" mass="6207">MANYNVKSRLAKYSADNQADFFDLVIKKDLQSAVLFSKIRKLSHREPFNVIIY</sequence>
<gene>
    <name evidence="1" type="ORF">NM948_06790</name>
    <name evidence="2" type="ORF">NQF69_07310</name>
</gene>
<name>A0A9X3ZLD3_PASMD</name>
<dbReference type="Proteomes" id="UP001182304">
    <property type="component" value="Unassembled WGS sequence"/>
</dbReference>
<dbReference type="EMBL" id="JANJHC010000012">
    <property type="protein sequence ID" value="MDA5623253.1"/>
    <property type="molecule type" value="Genomic_DNA"/>
</dbReference>
<dbReference type="EMBL" id="JANIEN010000007">
    <property type="protein sequence ID" value="MDT3452580.1"/>
    <property type="molecule type" value="Genomic_DNA"/>
</dbReference>
<evidence type="ECO:0000313" key="3">
    <source>
        <dbReference type="Proteomes" id="UP001145481"/>
    </source>
</evidence>
<dbReference type="GeneID" id="77208227"/>
<evidence type="ECO:0000313" key="2">
    <source>
        <dbReference type="EMBL" id="MDT3452580.1"/>
    </source>
</evidence>
<dbReference type="Proteomes" id="UP001145481">
    <property type="component" value="Unassembled WGS sequence"/>
</dbReference>